<keyword evidence="7" id="KW-0460">Magnesium</keyword>
<evidence type="ECO:0000256" key="7">
    <source>
        <dbReference type="ARBA" id="ARBA00022842"/>
    </source>
</evidence>
<comment type="caution">
    <text evidence="13">The sequence shown here is derived from an EMBL/GenBank/DDBJ whole genome shotgun (WGS) entry which is preliminary data.</text>
</comment>
<dbReference type="InterPro" id="IPR018524">
    <property type="entry name" value="DNA/RNA_endonuclease_AS"/>
</dbReference>
<evidence type="ECO:0000256" key="3">
    <source>
        <dbReference type="ARBA" id="ARBA00022722"/>
    </source>
</evidence>
<gene>
    <name evidence="13" type="ORF">IAA81_09770</name>
</gene>
<feature type="active site" description="Proton acceptor" evidence="8">
    <location>
        <position position="148"/>
    </location>
</feature>
<dbReference type="PROSITE" id="PS01070">
    <property type="entry name" value="NUCLEASE_NON_SPEC"/>
    <property type="match status" value="1"/>
</dbReference>
<comment type="similarity">
    <text evidence="2 10">Belongs to the DNA/RNA non-specific endonuclease family.</text>
</comment>
<protein>
    <recommendedName>
        <fullName evidence="10">Endonuclease</fullName>
        <ecNumber evidence="10">3.1.30.-</ecNumber>
    </recommendedName>
</protein>
<dbReference type="GO" id="GO:0046872">
    <property type="term" value="F:metal ion binding"/>
    <property type="evidence" value="ECO:0007669"/>
    <property type="project" value="UniProtKB-KW"/>
</dbReference>
<keyword evidence="3 10" id="KW-0540">Nuclease</keyword>
<dbReference type="SUPFAM" id="SSF54060">
    <property type="entry name" value="His-Me finger endonucleases"/>
    <property type="match status" value="1"/>
</dbReference>
<evidence type="ECO:0000313" key="13">
    <source>
        <dbReference type="EMBL" id="MBO8458495.1"/>
    </source>
</evidence>
<dbReference type="SMART" id="SM00477">
    <property type="entry name" value="NUC"/>
    <property type="match status" value="1"/>
</dbReference>
<dbReference type="InterPro" id="IPR044925">
    <property type="entry name" value="His-Me_finger_sf"/>
</dbReference>
<feature type="domain" description="DNA/RNA non-specific endonuclease/pyrophosphatase/phosphodiesterase" evidence="12">
    <location>
        <begin position="86"/>
        <end position="282"/>
    </location>
</feature>
<evidence type="ECO:0000256" key="1">
    <source>
        <dbReference type="ARBA" id="ARBA00001946"/>
    </source>
</evidence>
<dbReference type="Proteomes" id="UP000823638">
    <property type="component" value="Unassembled WGS sequence"/>
</dbReference>
<dbReference type="EMBL" id="JADIMM010000111">
    <property type="protein sequence ID" value="MBO8458495.1"/>
    <property type="molecule type" value="Genomic_DNA"/>
</dbReference>
<dbReference type="SMART" id="SM00892">
    <property type="entry name" value="Endonuclease_NS"/>
    <property type="match status" value="1"/>
</dbReference>
<evidence type="ECO:0000256" key="4">
    <source>
        <dbReference type="ARBA" id="ARBA00022723"/>
    </source>
</evidence>
<dbReference type="GO" id="GO:0004519">
    <property type="term" value="F:endonuclease activity"/>
    <property type="evidence" value="ECO:0007669"/>
    <property type="project" value="UniProtKB-UniRule"/>
</dbReference>
<evidence type="ECO:0000256" key="6">
    <source>
        <dbReference type="ARBA" id="ARBA00022801"/>
    </source>
</evidence>
<dbReference type="PANTHER" id="PTHR13966">
    <property type="entry name" value="ENDONUCLEASE RELATED"/>
    <property type="match status" value="1"/>
</dbReference>
<dbReference type="InterPro" id="IPR040255">
    <property type="entry name" value="Non-specific_endonuclease"/>
</dbReference>
<name>A0A9D9N363_9SPIR</name>
<dbReference type="CDD" id="cd00091">
    <property type="entry name" value="NUC"/>
    <property type="match status" value="1"/>
</dbReference>
<dbReference type="InterPro" id="IPR044929">
    <property type="entry name" value="DNA/RNA_non-sp_Endonuclease_sf"/>
</dbReference>
<dbReference type="InterPro" id="IPR001604">
    <property type="entry name" value="Endo_G_ENPP1-like_dom"/>
</dbReference>
<dbReference type="GO" id="GO:0016787">
    <property type="term" value="F:hydrolase activity"/>
    <property type="evidence" value="ECO:0007669"/>
    <property type="project" value="UniProtKB-KW"/>
</dbReference>
<evidence type="ECO:0000256" key="2">
    <source>
        <dbReference type="ARBA" id="ARBA00010052"/>
    </source>
</evidence>
<dbReference type="Pfam" id="PF01223">
    <property type="entry name" value="Endonuclease_NS"/>
    <property type="match status" value="1"/>
</dbReference>
<reference evidence="13" key="2">
    <citation type="journal article" date="2021" name="PeerJ">
        <title>Extensive microbial diversity within the chicken gut microbiome revealed by metagenomics and culture.</title>
        <authorList>
            <person name="Gilroy R."/>
            <person name="Ravi A."/>
            <person name="Getino M."/>
            <person name="Pursley I."/>
            <person name="Horton D.L."/>
            <person name="Alikhan N.F."/>
            <person name="Baker D."/>
            <person name="Gharbi K."/>
            <person name="Hall N."/>
            <person name="Watson M."/>
            <person name="Adriaenssens E.M."/>
            <person name="Foster-Nyarko E."/>
            <person name="Jarju S."/>
            <person name="Secka A."/>
            <person name="Antonio M."/>
            <person name="Oren A."/>
            <person name="Chaudhuri R.R."/>
            <person name="La Ragione R."/>
            <person name="Hildebrand F."/>
            <person name="Pallen M.J."/>
        </authorList>
    </citation>
    <scope>NUCLEOTIDE SEQUENCE</scope>
    <source>
        <strain evidence="13">10532</strain>
    </source>
</reference>
<dbReference type="InterPro" id="IPR020821">
    <property type="entry name" value="ENPP1-3/EXOG-like_nuc-like"/>
</dbReference>
<accession>A0A9D9N363</accession>
<proteinExistence type="inferred from homology"/>
<reference evidence="13" key="1">
    <citation type="submission" date="2020-10" db="EMBL/GenBank/DDBJ databases">
        <authorList>
            <person name="Gilroy R."/>
        </authorList>
    </citation>
    <scope>NUCLEOTIDE SEQUENCE</scope>
    <source>
        <strain evidence="13">10532</strain>
    </source>
</reference>
<dbReference type="AlphaFoldDB" id="A0A9D9N363"/>
<keyword evidence="4 9" id="KW-0479">Metal-binding</keyword>
<dbReference type="EC" id="3.1.30.-" evidence="10"/>
<evidence type="ECO:0000256" key="10">
    <source>
        <dbReference type="RuleBase" id="RU366055"/>
    </source>
</evidence>
<evidence type="ECO:0000313" key="14">
    <source>
        <dbReference type="Proteomes" id="UP000823638"/>
    </source>
</evidence>
<dbReference type="GO" id="GO:0003676">
    <property type="term" value="F:nucleic acid binding"/>
    <property type="evidence" value="ECO:0007669"/>
    <property type="project" value="InterPro"/>
</dbReference>
<organism evidence="13 14">
    <name type="scientific">Candidatus Gallitreponema excrementavium</name>
    <dbReference type="NCBI Taxonomy" id="2840840"/>
    <lineage>
        <taxon>Bacteria</taxon>
        <taxon>Pseudomonadati</taxon>
        <taxon>Spirochaetota</taxon>
        <taxon>Spirochaetia</taxon>
        <taxon>Spirochaetales</taxon>
        <taxon>Candidatus Gallitreponema</taxon>
    </lineage>
</organism>
<evidence type="ECO:0000259" key="11">
    <source>
        <dbReference type="SMART" id="SM00477"/>
    </source>
</evidence>
<feature type="domain" description="ENPP1-3/EXOG-like endonuclease/phosphodiesterase" evidence="11">
    <location>
        <begin position="87"/>
        <end position="282"/>
    </location>
</feature>
<feature type="binding site" evidence="9">
    <location>
        <position position="179"/>
    </location>
    <ligand>
        <name>Mg(2+)</name>
        <dbReference type="ChEBI" id="CHEBI:18420"/>
        <note>catalytic</note>
    </ligand>
</feature>
<evidence type="ECO:0000256" key="5">
    <source>
        <dbReference type="ARBA" id="ARBA00022759"/>
    </source>
</evidence>
<comment type="cofactor">
    <cofactor evidence="1 10">
        <name>Mg(2+)</name>
        <dbReference type="ChEBI" id="CHEBI:18420"/>
    </cofactor>
</comment>
<evidence type="ECO:0000256" key="9">
    <source>
        <dbReference type="PIRSR" id="PIRSR640255-2"/>
    </source>
</evidence>
<evidence type="ECO:0000259" key="12">
    <source>
        <dbReference type="SMART" id="SM00892"/>
    </source>
</evidence>
<keyword evidence="6 10" id="KW-0378">Hydrolase</keyword>
<evidence type="ECO:0000256" key="8">
    <source>
        <dbReference type="PIRSR" id="PIRSR640255-1"/>
    </source>
</evidence>
<dbReference type="PANTHER" id="PTHR13966:SF5">
    <property type="entry name" value="ENDONUCLEASE G, MITOCHONDRIAL"/>
    <property type="match status" value="1"/>
</dbReference>
<sequence length="297" mass="33408">MKKGVLILFPVFFFIFSGMGLNEKYTVDKPGEAVPEQSVPAGCLDKTGEPPVFCSPDDFEPGLKEDFFPRVSCPGQSGKEDHEIIVHDGFSLCYRESYEQAEWVAYIITADKLEKNAERTNDFREDFLVSTGSASPGDYKYSGYDRGHLAPAADMAYSTETMSQSFLMSNMSPQAPGFNRGIWKNLEAQVRAWAEEYNPLYVVTGPVLEEKVYPVIGENQVAVPEYYYKVLYTPETPEGKPAMAAFIIPNESVKDPFSSFLVTVDEVEEKTGLDFFWDLEDVVENSLESEMALNPWF</sequence>
<keyword evidence="5 10" id="KW-0255">Endonuclease</keyword>
<dbReference type="Gene3D" id="3.40.570.10">
    <property type="entry name" value="Extracellular Endonuclease, subunit A"/>
    <property type="match status" value="1"/>
</dbReference>